<reference evidence="1 2" key="1">
    <citation type="submission" date="2015-06" db="EMBL/GenBank/DDBJ databases">
        <title>New insights into the roles of widespread benthic archaea in carbon and nitrogen cycling.</title>
        <authorList>
            <person name="Lazar C.S."/>
            <person name="Baker B.J."/>
            <person name="Seitz K.W."/>
            <person name="Hyde A.S."/>
            <person name="Dick G.J."/>
            <person name="Hinrichs K.-U."/>
            <person name="Teske A.P."/>
        </authorList>
    </citation>
    <scope>NUCLEOTIDE SEQUENCE [LARGE SCALE GENOMIC DNA]</scope>
    <source>
        <strain evidence="1">SG8-32-1</strain>
    </source>
</reference>
<dbReference type="AlphaFoldDB" id="A0A0M0BRU4"/>
<dbReference type="Gene3D" id="3.30.1440.10">
    <property type="match status" value="1"/>
</dbReference>
<protein>
    <recommendedName>
        <fullName evidence="3">Exosome protein</fullName>
    </recommendedName>
</protein>
<name>A0A0M0BRU4_9ARCH</name>
<dbReference type="Proteomes" id="UP000037237">
    <property type="component" value="Unassembled WGS sequence"/>
</dbReference>
<dbReference type="Pfam" id="PF01877">
    <property type="entry name" value="RNA_binding"/>
    <property type="match status" value="1"/>
</dbReference>
<organism evidence="1 2">
    <name type="scientific">miscellaneous Crenarchaeota group-1 archaeon SG8-32-1</name>
    <dbReference type="NCBI Taxonomy" id="1685124"/>
    <lineage>
        <taxon>Archaea</taxon>
        <taxon>Candidatus Bathyarchaeota</taxon>
        <taxon>MCG-1</taxon>
    </lineage>
</organism>
<evidence type="ECO:0000313" key="2">
    <source>
        <dbReference type="Proteomes" id="UP000037237"/>
    </source>
</evidence>
<evidence type="ECO:0000313" key="1">
    <source>
        <dbReference type="EMBL" id="KON31154.1"/>
    </source>
</evidence>
<dbReference type="EMBL" id="LFWU01000105">
    <property type="protein sequence ID" value="KON31154.1"/>
    <property type="molecule type" value="Genomic_DNA"/>
</dbReference>
<accession>A0A0M0BRU4</accession>
<evidence type="ECO:0008006" key="3">
    <source>
        <dbReference type="Google" id="ProtNLM"/>
    </source>
</evidence>
<dbReference type="PANTHER" id="PTHR38816:SF1">
    <property type="entry name" value="EXOSOME SUBUNIT"/>
    <property type="match status" value="1"/>
</dbReference>
<dbReference type="PANTHER" id="PTHR38816">
    <property type="entry name" value="EXOSOME SUBUNIT, DUF54 FAMILY-RELATED"/>
    <property type="match status" value="1"/>
</dbReference>
<comment type="caution">
    <text evidence="1">The sequence shown here is derived from an EMBL/GenBank/DDBJ whole genome shotgun (WGS) entry which is preliminary data.</text>
</comment>
<dbReference type="InterPro" id="IPR002739">
    <property type="entry name" value="PAB1135-like"/>
</dbReference>
<sequence>MVQPSISYVDIRFVAHATEDVNKVIEAVNNVLPSDYLNDLAFNRNLVEGHYGNPITFFETRINDKEIGRIFVENIASKLSILDKEELTKEFNRYVDKGSLYIRLDKQAAFQKIIKLVVNDPIRIRIRFITSKNEDIIEICRSIGMIL</sequence>
<dbReference type="SUPFAM" id="SSF55282">
    <property type="entry name" value="RL5-like"/>
    <property type="match status" value="1"/>
</dbReference>
<gene>
    <name evidence="1" type="ORF">AC477_04385</name>
</gene>
<dbReference type="InterPro" id="IPR022803">
    <property type="entry name" value="Ribosomal_uL5_dom_sf"/>
</dbReference>
<proteinExistence type="predicted"/>